<evidence type="ECO:0000313" key="3">
    <source>
        <dbReference type="Proteomes" id="UP000663844"/>
    </source>
</evidence>
<dbReference type="InterPro" id="IPR002616">
    <property type="entry name" value="tRNA_ribo_trans-like"/>
</dbReference>
<dbReference type="AlphaFoldDB" id="A0A820IZM5"/>
<dbReference type="Proteomes" id="UP000663844">
    <property type="component" value="Unassembled WGS sequence"/>
</dbReference>
<protein>
    <recommendedName>
        <fullName evidence="1">tRNA-guanine(15) transglycosylase-like domain-containing protein</fullName>
    </recommendedName>
</protein>
<evidence type="ECO:0000313" key="2">
    <source>
        <dbReference type="EMBL" id="CAF4317426.1"/>
    </source>
</evidence>
<evidence type="ECO:0000259" key="1">
    <source>
        <dbReference type="Pfam" id="PF01702"/>
    </source>
</evidence>
<gene>
    <name evidence="2" type="ORF">OXD698_LOCUS46979</name>
</gene>
<dbReference type="Gene3D" id="3.20.20.105">
    <property type="entry name" value="Queuine tRNA-ribosyltransferase-like"/>
    <property type="match status" value="1"/>
</dbReference>
<dbReference type="EMBL" id="CAJOAZ010017629">
    <property type="protein sequence ID" value="CAF4317426.1"/>
    <property type="molecule type" value="Genomic_DNA"/>
</dbReference>
<dbReference type="PANTHER" id="PTHR46064:SF1">
    <property type="entry name" value="QUEUINE TRNA-RIBOSYLTRANSFERASE ACCESSORY SUBUNIT 2"/>
    <property type="match status" value="1"/>
</dbReference>
<proteinExistence type="predicted"/>
<comment type="caution">
    <text evidence="2">The sequence shown here is derived from an EMBL/GenBank/DDBJ whole genome shotgun (WGS) entry which is preliminary data.</text>
</comment>
<dbReference type="SUPFAM" id="SSF51713">
    <property type="entry name" value="tRNA-guanine transglycosylase"/>
    <property type="match status" value="1"/>
</dbReference>
<dbReference type="GO" id="GO:0006400">
    <property type="term" value="P:tRNA modification"/>
    <property type="evidence" value="ECO:0007669"/>
    <property type="project" value="InterPro"/>
</dbReference>
<dbReference type="PANTHER" id="PTHR46064">
    <property type="entry name" value="QUEUINE TRNA-RIBOSYLTRANSFERASE ACCESSORY SUBUNIT 2"/>
    <property type="match status" value="1"/>
</dbReference>
<dbReference type="NCBIfam" id="TIGR00449">
    <property type="entry name" value="tgt_general"/>
    <property type="match status" value="1"/>
</dbReference>
<dbReference type="InterPro" id="IPR036511">
    <property type="entry name" value="TGT-like_sf"/>
</dbReference>
<name>A0A820IZM5_9BILA</name>
<feature type="domain" description="tRNA-guanine(15) transglycosylase-like" evidence="1">
    <location>
        <begin position="5"/>
        <end position="135"/>
    </location>
</feature>
<reference evidence="2" key="1">
    <citation type="submission" date="2021-02" db="EMBL/GenBank/DDBJ databases">
        <authorList>
            <person name="Nowell W R."/>
        </authorList>
    </citation>
    <scope>NUCLEOTIDE SEQUENCE</scope>
</reference>
<dbReference type="InterPro" id="IPR050852">
    <property type="entry name" value="Queuine_tRNA-ribosyltrfase"/>
</dbReference>
<accession>A0A820IZM5</accession>
<feature type="non-terminal residue" evidence="2">
    <location>
        <position position="1"/>
    </location>
</feature>
<sequence length="140" mass="16565">IFNSLRPDNVIRAVDLGFDLFSGAYVPYISDRFIILSFRYNDKMSSNITGPDYNINSKEYMNGKQSLLSNCECYCCKNYTQAYVYHLIQTKELLGRTLITIHNLYHYHAFFQAIRESLKANTWNDYRTMILEQYPIQEQK</sequence>
<organism evidence="2 3">
    <name type="scientific">Adineta steineri</name>
    <dbReference type="NCBI Taxonomy" id="433720"/>
    <lineage>
        <taxon>Eukaryota</taxon>
        <taxon>Metazoa</taxon>
        <taxon>Spiralia</taxon>
        <taxon>Gnathifera</taxon>
        <taxon>Rotifera</taxon>
        <taxon>Eurotatoria</taxon>
        <taxon>Bdelloidea</taxon>
        <taxon>Adinetida</taxon>
        <taxon>Adinetidae</taxon>
        <taxon>Adineta</taxon>
    </lineage>
</organism>
<dbReference type="Pfam" id="PF01702">
    <property type="entry name" value="TGT"/>
    <property type="match status" value="1"/>
</dbReference>